<evidence type="ECO:0000256" key="2">
    <source>
        <dbReference type="SAM" id="SignalP"/>
    </source>
</evidence>
<proteinExistence type="predicted"/>
<gene>
    <name evidence="3" type="ORF">HB776_16060</name>
</gene>
<dbReference type="CDD" id="cd13665">
    <property type="entry name" value="PBP2_TRAP_Dctp3_4"/>
    <property type="match status" value="1"/>
</dbReference>
<evidence type="ECO:0000256" key="1">
    <source>
        <dbReference type="ARBA" id="ARBA00022729"/>
    </source>
</evidence>
<dbReference type="EMBL" id="CP050292">
    <property type="protein sequence ID" value="QND72582.1"/>
    <property type="molecule type" value="Genomic_DNA"/>
</dbReference>
<dbReference type="GO" id="GO:0055085">
    <property type="term" value="P:transmembrane transport"/>
    <property type="evidence" value="ECO:0007669"/>
    <property type="project" value="InterPro"/>
</dbReference>
<protein>
    <submittedName>
        <fullName evidence="3">TRAP transporter substrate-binding protein</fullName>
    </submittedName>
</protein>
<dbReference type="RefSeq" id="WP_184511531.1">
    <property type="nucleotide sequence ID" value="NZ_CP050292.1"/>
</dbReference>
<dbReference type="PANTHER" id="PTHR33376:SF15">
    <property type="entry name" value="BLL6794 PROTEIN"/>
    <property type="match status" value="1"/>
</dbReference>
<feature type="signal peptide" evidence="2">
    <location>
        <begin position="1"/>
        <end position="23"/>
    </location>
</feature>
<dbReference type="Gene3D" id="3.40.190.170">
    <property type="entry name" value="Bacterial extracellular solute-binding protein, family 7"/>
    <property type="match status" value="1"/>
</dbReference>
<dbReference type="KEGG" id="trb:HB776_16060"/>
<dbReference type="InterPro" id="IPR038404">
    <property type="entry name" value="TRAP_DctP_sf"/>
</dbReference>
<dbReference type="InterPro" id="IPR018389">
    <property type="entry name" value="DctP_fam"/>
</dbReference>
<evidence type="ECO:0000313" key="4">
    <source>
        <dbReference type="Proteomes" id="UP000515291"/>
    </source>
</evidence>
<keyword evidence="1 2" id="KW-0732">Signal</keyword>
<organism evidence="3 4">
    <name type="scientific">Tardiphaga robiniae</name>
    <dbReference type="NCBI Taxonomy" id="943830"/>
    <lineage>
        <taxon>Bacteria</taxon>
        <taxon>Pseudomonadati</taxon>
        <taxon>Pseudomonadota</taxon>
        <taxon>Alphaproteobacteria</taxon>
        <taxon>Hyphomicrobiales</taxon>
        <taxon>Nitrobacteraceae</taxon>
        <taxon>Tardiphaga</taxon>
    </lineage>
</organism>
<reference evidence="4" key="1">
    <citation type="journal article" date="2020" name="Mol. Plant Microbe">
        <title>Rhizobial microsymbionts of the narrowly endemic Oxytropis species growing in Kamchatka are characterized by significant genetic diversity and possess a set of genes that are associated with T3SS and T6SS secretion systems and can affect the development of symbiosis.</title>
        <authorList>
            <person name="Safronova V."/>
            <person name="Guro P."/>
            <person name="Sazanova A."/>
            <person name="Kuznetsova I."/>
            <person name="Belimov A."/>
            <person name="Yakubov V."/>
            <person name="Chirak E."/>
            <person name="Afonin A."/>
            <person name="Gogolev Y."/>
            <person name="Andronov E."/>
            <person name="Tikhonovich I."/>
        </authorList>
    </citation>
    <scope>NUCLEOTIDE SEQUENCE [LARGE SCALE GENOMIC DNA]</scope>
    <source>
        <strain evidence="4">581</strain>
    </source>
</reference>
<dbReference type="Pfam" id="PF03480">
    <property type="entry name" value="DctP"/>
    <property type="match status" value="1"/>
</dbReference>
<accession>A0A7G6U0Q0</accession>
<feature type="chain" id="PRO_5029000573" evidence="2">
    <location>
        <begin position="24"/>
        <end position="340"/>
    </location>
</feature>
<dbReference type="PANTHER" id="PTHR33376">
    <property type="match status" value="1"/>
</dbReference>
<dbReference type="AlphaFoldDB" id="A0A7G6U0Q0"/>
<evidence type="ECO:0000313" key="3">
    <source>
        <dbReference type="EMBL" id="QND72582.1"/>
    </source>
</evidence>
<dbReference type="Proteomes" id="UP000515291">
    <property type="component" value="Chromosome"/>
</dbReference>
<sequence length="340" mass="37083">MKRAIFALLAASCLTTAVSPAQAQDKTVNMKVSLWVPPAHPLVPATQAWAADIEKASGGSIKMSVFPSEQLGKAFDHYDMARDGIADITYVNPGYQPGRFPIVAAGQLPFVFSDGKKGTLALNEWYQKYAKTEMKDTKLCFAFIHDPGSIHGKKKIVVPSDLNGVKVRPAQSTIGEMVKLFGGTNVQASAPESRDAIERGVADEIAFPWGSIFLFGIDKVVKYHIDVPLYSTVFTYNINLAKYNSMSAAQKKIIDDHCTPEWASKVTDPWVDFEANGRTKMKALPDHEVYKLTPEQLAEWKKGVQPLNAAWAAAVKKAGGDADAIDADLKAMLKKHDAGL</sequence>
<name>A0A7G6U0Q0_9BRAD</name>
<dbReference type="NCBIfam" id="NF037995">
    <property type="entry name" value="TRAP_S1"/>
    <property type="match status" value="1"/>
</dbReference>